<evidence type="ECO:0000313" key="1">
    <source>
        <dbReference type="EMBL" id="KAB7847849.1"/>
    </source>
</evidence>
<dbReference type="EMBL" id="VOKX01000015">
    <property type="protein sequence ID" value="KAB7847849.1"/>
    <property type="molecule type" value="Genomic_DNA"/>
</dbReference>
<keyword evidence="1" id="KW-0378">Hydrolase</keyword>
<dbReference type="InterPro" id="IPR023214">
    <property type="entry name" value="HAD_sf"/>
</dbReference>
<name>A0A5N5WAN5_STRMB</name>
<dbReference type="OrthoDB" id="9810501at2"/>
<dbReference type="Pfam" id="PF00702">
    <property type="entry name" value="Hydrolase"/>
    <property type="match status" value="1"/>
</dbReference>
<reference evidence="1 2" key="1">
    <citation type="journal article" date="2019" name="Microb. Cell Fact.">
        <title>Exploring novel herbicidin analogues by transcriptional regulator overexpression and MS/MS molecular networking.</title>
        <authorList>
            <person name="Shi Y."/>
            <person name="Gu R."/>
            <person name="Li Y."/>
            <person name="Wang X."/>
            <person name="Ren W."/>
            <person name="Li X."/>
            <person name="Wang L."/>
            <person name="Xie Y."/>
            <person name="Hong B."/>
        </authorList>
    </citation>
    <scope>NUCLEOTIDE SEQUENCE [LARGE SCALE GENOMIC DNA]</scope>
    <source>
        <strain evidence="1 2">US-43</strain>
    </source>
</reference>
<comment type="caution">
    <text evidence="1">The sequence shown here is derived from an EMBL/GenBank/DDBJ whole genome shotgun (WGS) entry which is preliminary data.</text>
</comment>
<proteinExistence type="predicted"/>
<dbReference type="AlphaFoldDB" id="A0A5N5WAN5"/>
<organism evidence="1 2">
    <name type="scientific">Streptomyces mobaraensis</name>
    <name type="common">Streptoverticillium mobaraense</name>
    <dbReference type="NCBI Taxonomy" id="35621"/>
    <lineage>
        <taxon>Bacteria</taxon>
        <taxon>Bacillati</taxon>
        <taxon>Actinomycetota</taxon>
        <taxon>Actinomycetes</taxon>
        <taxon>Kitasatosporales</taxon>
        <taxon>Streptomycetaceae</taxon>
        <taxon>Streptomyces</taxon>
    </lineage>
</organism>
<keyword evidence="2" id="KW-1185">Reference proteome</keyword>
<dbReference type="Gene3D" id="3.40.50.1000">
    <property type="entry name" value="HAD superfamily/HAD-like"/>
    <property type="match status" value="1"/>
</dbReference>
<sequence length="233" mass="24600">MDVGGVIYYDEPFELAWLQGTFDLAVTADPSVTLRHFIDDTERFYLGGKVPAGRPDILGSAAADESWVRILRAWGELAQEIPGAIAATKALAREIPTAVVANQPPECAGVLAAWGLTAVLETVVLDCFEGVAKPDPRLLGIALDRLGLSPADLLVVGNRADHDVAPARGLGCPAVFVLSEDGYRVPPGVHPDIVRAYRALRAVRTAPPVDDDVPRVASLAELAASPLARLGAL</sequence>
<dbReference type="Proteomes" id="UP000327000">
    <property type="component" value="Unassembled WGS sequence"/>
</dbReference>
<evidence type="ECO:0000313" key="2">
    <source>
        <dbReference type="Proteomes" id="UP000327000"/>
    </source>
</evidence>
<accession>A0A5N5WAN5</accession>
<dbReference type="GO" id="GO:0016787">
    <property type="term" value="F:hydrolase activity"/>
    <property type="evidence" value="ECO:0007669"/>
    <property type="project" value="UniProtKB-KW"/>
</dbReference>
<dbReference type="SUPFAM" id="SSF56784">
    <property type="entry name" value="HAD-like"/>
    <property type="match status" value="1"/>
</dbReference>
<dbReference type="InterPro" id="IPR036412">
    <property type="entry name" value="HAD-like_sf"/>
</dbReference>
<protein>
    <submittedName>
        <fullName evidence="1">HAD family hydrolase</fullName>
    </submittedName>
</protein>
<gene>
    <name evidence="1" type="ORF">FRZ00_10275</name>
</gene>